<dbReference type="Proteomes" id="UP000422736">
    <property type="component" value="Chromosome 5"/>
</dbReference>
<dbReference type="PROSITE" id="PS51366">
    <property type="entry name" value="MI"/>
    <property type="match status" value="1"/>
</dbReference>
<feature type="compositionally biased region" description="Basic and acidic residues" evidence="4">
    <location>
        <begin position="48"/>
        <end position="59"/>
    </location>
</feature>
<keyword evidence="3" id="KW-0539">Nucleus</keyword>
<reference evidence="6 7" key="1">
    <citation type="submission" date="2016-03" db="EMBL/GenBank/DDBJ databases">
        <title>How can Kluyveromyces marxianus grow so fast - potential evolutionary course in Saccharomyces Complex revealed by comparative genomics.</title>
        <authorList>
            <person name="Mo W."/>
            <person name="Lu W."/>
            <person name="Yang X."/>
            <person name="Qi J."/>
            <person name="Lv H."/>
        </authorList>
    </citation>
    <scope>NUCLEOTIDE SEQUENCE [LARGE SCALE GENOMIC DNA]</scope>
    <source>
        <strain evidence="6 7">FIM1</strain>
    </source>
</reference>
<feature type="compositionally biased region" description="Basic and acidic residues" evidence="4">
    <location>
        <begin position="100"/>
        <end position="118"/>
    </location>
</feature>
<proteinExistence type="inferred from homology"/>
<organism evidence="6 7">
    <name type="scientific">Kluyveromyces marxianus</name>
    <name type="common">Yeast</name>
    <name type="synonym">Candida kefyr</name>
    <dbReference type="NCBI Taxonomy" id="4911"/>
    <lineage>
        <taxon>Eukaryota</taxon>
        <taxon>Fungi</taxon>
        <taxon>Dikarya</taxon>
        <taxon>Ascomycota</taxon>
        <taxon>Saccharomycotina</taxon>
        <taxon>Saccharomycetes</taxon>
        <taxon>Saccharomycetales</taxon>
        <taxon>Saccharomycetaceae</taxon>
        <taxon>Kluyveromyces</taxon>
    </lineage>
</organism>
<protein>
    <submittedName>
        <fullName evidence="6">Suppressor of glycerol defect protein1with MIF4G super family conserved domain</fullName>
    </submittedName>
</protein>
<dbReference type="SUPFAM" id="SSF48371">
    <property type="entry name" value="ARM repeat"/>
    <property type="match status" value="1"/>
</dbReference>
<dbReference type="SMART" id="SM00544">
    <property type="entry name" value="MA3"/>
    <property type="match status" value="1"/>
</dbReference>
<feature type="compositionally biased region" description="Acidic residues" evidence="4">
    <location>
        <begin position="373"/>
        <end position="446"/>
    </location>
</feature>
<keyword evidence="7" id="KW-1185">Reference proteome</keyword>
<dbReference type="InterPro" id="IPR003891">
    <property type="entry name" value="Initiation_fac_eIF4g_MI"/>
</dbReference>
<feature type="compositionally biased region" description="Acidic residues" evidence="4">
    <location>
        <begin position="122"/>
        <end position="144"/>
    </location>
</feature>
<dbReference type="InterPro" id="IPR050781">
    <property type="entry name" value="CWC22_splicing_factor"/>
</dbReference>
<dbReference type="Gene3D" id="1.25.40.180">
    <property type="match status" value="1"/>
</dbReference>
<dbReference type="InterPro" id="IPR016024">
    <property type="entry name" value="ARM-type_fold"/>
</dbReference>
<dbReference type="Pfam" id="PF02854">
    <property type="entry name" value="MIF4G"/>
    <property type="match status" value="1"/>
</dbReference>
<reference evidence="6 7" key="2">
    <citation type="submission" date="2019-11" db="EMBL/GenBank/DDBJ databases">
        <authorList>
            <person name="Lu H."/>
        </authorList>
    </citation>
    <scope>NUCLEOTIDE SEQUENCE [LARGE SCALE GENOMIC DNA]</scope>
    <source>
        <strain evidence="6 7">FIM1</strain>
    </source>
</reference>
<feature type="compositionally biased region" description="Low complexity" evidence="4">
    <location>
        <begin position="239"/>
        <end position="251"/>
    </location>
</feature>
<dbReference type="EMBL" id="CP015058">
    <property type="protein sequence ID" value="QGN16582.1"/>
    <property type="molecule type" value="Genomic_DNA"/>
</dbReference>
<evidence type="ECO:0000256" key="2">
    <source>
        <dbReference type="ARBA" id="ARBA00006856"/>
    </source>
</evidence>
<feature type="compositionally biased region" description="Acidic residues" evidence="4">
    <location>
        <begin position="195"/>
        <end position="218"/>
    </location>
</feature>
<feature type="region of interest" description="Disordered" evidence="4">
    <location>
        <begin position="371"/>
        <end position="477"/>
    </location>
</feature>
<feature type="compositionally biased region" description="Basic and acidic residues" evidence="4">
    <location>
        <begin position="168"/>
        <end position="177"/>
    </location>
</feature>
<feature type="compositionally biased region" description="Polar residues" evidence="4">
    <location>
        <begin position="29"/>
        <end position="39"/>
    </location>
</feature>
<name>A0ABX6EZQ8_KLUMA</name>
<feature type="compositionally biased region" description="Acidic residues" evidence="4">
    <location>
        <begin position="252"/>
        <end position="277"/>
    </location>
</feature>
<feature type="region of interest" description="Disordered" evidence="4">
    <location>
        <begin position="1"/>
        <end position="331"/>
    </location>
</feature>
<evidence type="ECO:0000256" key="4">
    <source>
        <dbReference type="SAM" id="MobiDB-lite"/>
    </source>
</evidence>
<evidence type="ECO:0000313" key="7">
    <source>
        <dbReference type="Proteomes" id="UP000422736"/>
    </source>
</evidence>
<dbReference type="PANTHER" id="PTHR18034:SF4">
    <property type="entry name" value="NUCLEOLAR MIF4G DOMAIN-CONTAINING PROTEIN 1"/>
    <property type="match status" value="1"/>
</dbReference>
<dbReference type="InterPro" id="IPR003890">
    <property type="entry name" value="MIF4G-like_typ-3"/>
</dbReference>
<gene>
    <name evidence="6" type="primary">SGD1</name>
    <name evidence="6" type="ORF">FIM1_3298</name>
</gene>
<feature type="compositionally biased region" description="Basic and acidic residues" evidence="4">
    <location>
        <begin position="447"/>
        <end position="466"/>
    </location>
</feature>
<feature type="domain" description="MI" evidence="5">
    <location>
        <begin position="815"/>
        <end position="955"/>
    </location>
</feature>
<dbReference type="SMART" id="SM00543">
    <property type="entry name" value="MIF4G"/>
    <property type="match status" value="1"/>
</dbReference>
<evidence type="ECO:0000313" key="6">
    <source>
        <dbReference type="EMBL" id="QGN16582.1"/>
    </source>
</evidence>
<comment type="subcellular location">
    <subcellularLocation>
        <location evidence="1">Nucleus</location>
        <location evidence="1">Nucleolus</location>
    </subcellularLocation>
</comment>
<dbReference type="Pfam" id="PF02847">
    <property type="entry name" value="MA3"/>
    <property type="match status" value="1"/>
</dbReference>
<accession>A0ABX6EZQ8</accession>
<evidence type="ECO:0000256" key="3">
    <source>
        <dbReference type="ARBA" id="ARBA00023242"/>
    </source>
</evidence>
<feature type="compositionally biased region" description="Basic and acidic residues" evidence="4">
    <location>
        <begin position="313"/>
        <end position="331"/>
    </location>
</feature>
<dbReference type="PANTHER" id="PTHR18034">
    <property type="entry name" value="CELL CYCLE CONTROL PROTEIN CWF22-RELATED"/>
    <property type="match status" value="1"/>
</dbReference>
<evidence type="ECO:0000256" key="1">
    <source>
        <dbReference type="ARBA" id="ARBA00004604"/>
    </source>
</evidence>
<comment type="similarity">
    <text evidence="2">Belongs to the CWC22 family.</text>
</comment>
<evidence type="ECO:0000259" key="5">
    <source>
        <dbReference type="PROSITE" id="PS51366"/>
    </source>
</evidence>
<sequence>MSKKHSIRLPGVLLDELKGQNYDEDDSRFQTPKVKSSGRNGKRKAPLGRKELRKQQRESKKAKRSGKSDSHPVKKTQHEVKKVSKVQDTIRKNQKSSTSKKSESKPKQVRFAEKDDVKVFSSDDELSASDFDEFSEGDLDEEEWEQLRELEGDDEDEDEDQPLTAEETMMKLKELKEKKMKSNGNSETAMPAPDVDSDDDDQLSSDYSDIDEDDDEDQPLTAEETMMKLQELKEKKMKNSNNSKAVAAAPDVDSDDGDDDELLSSEYSDAEDDEGDDKEMTVEETMAALKAMKEKKQKSKSQDMKPKKNTTQSKKDRTYAPLTPEERAAIERDEQDMKYYARKLGLKKNKLHAADEYDAIGGLLEGLDYFENFGEEGEEGEEDEEDEIMSEEDNEDEIMSEGEDEIISGNEEEEEEEVENPFSSDDELSSGDFDEFSEGDLDEEEWEQLRELEGGKPSKAPKEKENIYTAPVSDTSQAYIPPSLRKKQLEDSDSETYKELKKKVKSLLNKLSDSNITVIVTSLNELYDNYARQYVNDAINNQIIEVVAQKNKLLDTFIMSYAGVAFSMWKLKGTEAGASFIQALVQKFLDIYNEQMEFIQSKGPNPEEAMLISKEATNLVTLLSYSYNFGLVSSRLIYDIIKELIQNPNEYTTELLLRIISVSGSLIRGDDPRALKDIISELLNNVKGLKQTSRLSFLLETLTDLKNNRLKPSVMAASHQSLKKTIIGSLRISTSASSEPLLASLDDIKNVETKGKWWLIGASWKGNQETAFDEVKKTNTDSSIDTKLNIELEDNLLSEIIDWNEVARQQRMNTDVRRAIFVSIMSAEDYLDAFAKLEKLNLKSKQSLDITRVLVHCLCNDGATTGYNPFYSLLAAKLSEHNHKLLKSFQFLFWEIVKKFETESYSDDENEDTLFNNDSLDEDAKLQTLAKQGRFFGFLIANGSLKLDIFKHVPLMGGINSDGFVFFEILLFQMFLTIGKTAEKKVKKDGKKSFEYNSNELLSLIDNGITNENKTVILKALKWFINKHFEYTKYISGVEGSKDYERESRRLSWAVNTFKSLIDDALKTSDF</sequence>
<feature type="compositionally biased region" description="Basic and acidic residues" evidence="4">
    <location>
        <begin position="66"/>
        <end position="82"/>
    </location>
</feature>
<feature type="compositionally biased region" description="Acidic residues" evidence="4">
    <location>
        <begin position="151"/>
        <end position="161"/>
    </location>
</feature>